<dbReference type="Gene3D" id="3.30.50.10">
    <property type="entry name" value="Erythroid Transcription Factor GATA-1, subunit A"/>
    <property type="match status" value="2"/>
</dbReference>
<feature type="compositionally biased region" description="Polar residues" evidence="7">
    <location>
        <begin position="768"/>
        <end position="791"/>
    </location>
</feature>
<dbReference type="STRING" id="133383.A0A1R0GQS8"/>
<keyword evidence="2" id="KW-0479">Metal-binding</keyword>
<dbReference type="Pfam" id="PF00320">
    <property type="entry name" value="GATA"/>
    <property type="match status" value="2"/>
</dbReference>
<dbReference type="Proteomes" id="UP000187455">
    <property type="component" value="Unassembled WGS sequence"/>
</dbReference>
<dbReference type="CDD" id="cd00202">
    <property type="entry name" value="ZnF_GATA"/>
    <property type="match status" value="2"/>
</dbReference>
<feature type="region of interest" description="Disordered" evidence="7">
    <location>
        <begin position="593"/>
        <end position="614"/>
    </location>
</feature>
<dbReference type="InterPro" id="IPR039355">
    <property type="entry name" value="Transcription_factor_GATA"/>
</dbReference>
<feature type="domain" description="GATA-type" evidence="8">
    <location>
        <begin position="626"/>
        <end position="673"/>
    </location>
</feature>
<proteinExistence type="predicted"/>
<evidence type="ECO:0000259" key="8">
    <source>
        <dbReference type="PROSITE" id="PS50114"/>
    </source>
</evidence>
<evidence type="ECO:0000256" key="3">
    <source>
        <dbReference type="ARBA" id="ARBA00022771"/>
    </source>
</evidence>
<dbReference type="PROSITE" id="PS50114">
    <property type="entry name" value="GATA_ZN_FINGER_2"/>
    <property type="match status" value="2"/>
</dbReference>
<dbReference type="GO" id="GO:0000981">
    <property type="term" value="F:DNA-binding transcription factor activity, RNA polymerase II-specific"/>
    <property type="evidence" value="ECO:0007669"/>
    <property type="project" value="TreeGrafter"/>
</dbReference>
<keyword evidence="4" id="KW-0862">Zinc</keyword>
<evidence type="ECO:0000256" key="4">
    <source>
        <dbReference type="ARBA" id="ARBA00022833"/>
    </source>
</evidence>
<feature type="region of interest" description="Disordered" evidence="7">
    <location>
        <begin position="155"/>
        <end position="210"/>
    </location>
</feature>
<dbReference type="GO" id="GO:0008270">
    <property type="term" value="F:zinc ion binding"/>
    <property type="evidence" value="ECO:0007669"/>
    <property type="project" value="UniProtKB-KW"/>
</dbReference>
<evidence type="ECO:0000256" key="5">
    <source>
        <dbReference type="ARBA" id="ARBA00023242"/>
    </source>
</evidence>
<evidence type="ECO:0000256" key="1">
    <source>
        <dbReference type="ARBA" id="ARBA00004123"/>
    </source>
</evidence>
<feature type="region of interest" description="Disordered" evidence="7">
    <location>
        <begin position="768"/>
        <end position="793"/>
    </location>
</feature>
<feature type="domain" description="GATA-type" evidence="8">
    <location>
        <begin position="679"/>
        <end position="732"/>
    </location>
</feature>
<feature type="compositionally biased region" description="Basic residues" evidence="7">
    <location>
        <begin position="164"/>
        <end position="182"/>
    </location>
</feature>
<dbReference type="PROSITE" id="PS00344">
    <property type="entry name" value="GATA_ZN_FINGER_1"/>
    <property type="match status" value="2"/>
</dbReference>
<dbReference type="InterPro" id="IPR013088">
    <property type="entry name" value="Znf_NHR/GATA"/>
</dbReference>
<evidence type="ECO:0000256" key="7">
    <source>
        <dbReference type="SAM" id="MobiDB-lite"/>
    </source>
</evidence>
<dbReference type="PRINTS" id="PR00619">
    <property type="entry name" value="GATAZNFINGER"/>
</dbReference>
<feature type="compositionally biased region" description="Polar residues" evidence="7">
    <location>
        <begin position="593"/>
        <end position="604"/>
    </location>
</feature>
<dbReference type="SUPFAM" id="SSF57716">
    <property type="entry name" value="Glucocorticoid receptor-like (DNA-binding domain)"/>
    <property type="match status" value="2"/>
</dbReference>
<keyword evidence="3 6" id="KW-0863">Zinc-finger</keyword>
<protein>
    <submittedName>
        <fullName evidence="9">Transcription factor elt-1</fullName>
    </submittedName>
</protein>
<sequence>MAVLNIPISSNSQLNVFKSATHPADLQIACRILPKIVESANTGHRLENLVWRIFNVRSSNVIFNEAYPNFLINSLLFPPKSCPQTALQPIYPQQIFHPEANPLQTSSDFPKRLKSKTPDLYTPPSDPVSLNNPFEFDPSILLPRHPSFVGAKRIHNDSNLHNKSSSKRKKTSSSSLNHRHSVINHITISKIPSTHSRNSQPPHDFPQFNSTNINHNNDLLALTDTQDSQTNPNCNEIENSFCKMESHIKQIQSSLSLSNIQTLSNQNKTDSPELNIQCYPNLCSDSQPIFNQLDQPQIHPFTQNITTNLCSDFNPIFNFDSIDNSQNLDPSTSLPFDPNINNHSFSQFLFNLQSSLESDNFSNSNSNVAQRPDSSLNVLSNQPFSHSIVASNKNDCQLVDNNNKIHNEKLEYPENSNHNQNLFQSDDVNIFNQNLNQIENIGDFHHLTQPHNNSYNHHFSVLGAGNISNQNLSQLKINDHDQNINPFDSHSTYSTDLSNFNFLNPSSHTSYNNLTDLGIFQNDSNFDRAHSLFPSFNSNTVRTSPNSESVDMISIDFKKSIAQLIPDDMNKISGDVLDESIIKLEPAFSISKPSSPLQKIPSLNSSKPSTSKPEKKIIESVADPICSNCSAKKTPLWRRCGRELLLCNACGLYLKLHGKTRPVALQKHTSKKVMESSPPTPSLQCVNCFTKNTPLWRKDADGGSLCNACGLYFKLHKVNRPISLKSNVIKKRNRFFYPSNSPTPESDNVDHVATNKVREEQELLLRSNTRPSTNDSKTLNMDPNFSRNNNLKPPKMVNSEVDIDIEDVLKNFPIALPTPKPIKKFK</sequence>
<feature type="compositionally biased region" description="Polar residues" evidence="7">
    <location>
        <begin position="184"/>
        <end position="210"/>
    </location>
</feature>
<dbReference type="AlphaFoldDB" id="A0A1R0GQS8"/>
<dbReference type="PANTHER" id="PTHR10071">
    <property type="entry name" value="TRANSCRIPTION FACTOR GATA FAMILY MEMBER"/>
    <property type="match status" value="1"/>
</dbReference>
<dbReference type="OrthoDB" id="515401at2759"/>
<keyword evidence="10" id="KW-1185">Reference proteome</keyword>
<dbReference type="EMBL" id="LSSL01004734">
    <property type="protein sequence ID" value="OLY79249.1"/>
    <property type="molecule type" value="Genomic_DNA"/>
</dbReference>
<keyword evidence="5" id="KW-0539">Nucleus</keyword>
<dbReference type="PANTHER" id="PTHR10071:SF281">
    <property type="entry name" value="BOX A-BINDING FACTOR-RELATED"/>
    <property type="match status" value="1"/>
</dbReference>
<dbReference type="GO" id="GO:0045944">
    <property type="term" value="P:positive regulation of transcription by RNA polymerase II"/>
    <property type="evidence" value="ECO:0007669"/>
    <property type="project" value="TreeGrafter"/>
</dbReference>
<dbReference type="SMART" id="SM00401">
    <property type="entry name" value="ZnF_GATA"/>
    <property type="match status" value="2"/>
</dbReference>
<comment type="caution">
    <text evidence="9">The sequence shown here is derived from an EMBL/GenBank/DDBJ whole genome shotgun (WGS) entry which is preliminary data.</text>
</comment>
<evidence type="ECO:0000313" key="10">
    <source>
        <dbReference type="Proteomes" id="UP000187455"/>
    </source>
</evidence>
<evidence type="ECO:0000256" key="6">
    <source>
        <dbReference type="PROSITE-ProRule" id="PRU00094"/>
    </source>
</evidence>
<dbReference type="InterPro" id="IPR000679">
    <property type="entry name" value="Znf_GATA"/>
</dbReference>
<comment type="subcellular location">
    <subcellularLocation>
        <location evidence="1">Nucleus</location>
    </subcellularLocation>
</comment>
<evidence type="ECO:0000256" key="2">
    <source>
        <dbReference type="ARBA" id="ARBA00022723"/>
    </source>
</evidence>
<reference evidence="9 10" key="1">
    <citation type="journal article" date="2016" name="Mol. Biol. Evol.">
        <title>Genome-Wide Survey of Gut Fungi (Harpellales) Reveals the First Horizontally Transferred Ubiquitin Gene from a Mosquito Host.</title>
        <authorList>
            <person name="Wang Y."/>
            <person name="White M.M."/>
            <person name="Kvist S."/>
            <person name="Moncalvo J.M."/>
        </authorList>
    </citation>
    <scope>NUCLEOTIDE SEQUENCE [LARGE SCALE GENOMIC DNA]</scope>
    <source>
        <strain evidence="9 10">ALG-7-W6</strain>
    </source>
</reference>
<evidence type="ECO:0000313" key="9">
    <source>
        <dbReference type="EMBL" id="OLY79249.1"/>
    </source>
</evidence>
<dbReference type="GO" id="GO:0000978">
    <property type="term" value="F:RNA polymerase II cis-regulatory region sequence-specific DNA binding"/>
    <property type="evidence" value="ECO:0007669"/>
    <property type="project" value="TreeGrafter"/>
</dbReference>
<accession>A0A1R0GQS8</accession>
<dbReference type="GO" id="GO:0000122">
    <property type="term" value="P:negative regulation of transcription by RNA polymerase II"/>
    <property type="evidence" value="ECO:0007669"/>
    <property type="project" value="TreeGrafter"/>
</dbReference>
<feature type="region of interest" description="Disordered" evidence="7">
    <location>
        <begin position="101"/>
        <end position="128"/>
    </location>
</feature>
<gene>
    <name evidence="9" type="ORF">AYI68_g6685</name>
</gene>
<organism evidence="9 10">
    <name type="scientific">Smittium mucronatum</name>
    <dbReference type="NCBI Taxonomy" id="133383"/>
    <lineage>
        <taxon>Eukaryota</taxon>
        <taxon>Fungi</taxon>
        <taxon>Fungi incertae sedis</taxon>
        <taxon>Zoopagomycota</taxon>
        <taxon>Kickxellomycotina</taxon>
        <taxon>Harpellomycetes</taxon>
        <taxon>Harpellales</taxon>
        <taxon>Legeriomycetaceae</taxon>
        <taxon>Smittium</taxon>
    </lineage>
</organism>
<dbReference type="GO" id="GO:0005634">
    <property type="term" value="C:nucleus"/>
    <property type="evidence" value="ECO:0007669"/>
    <property type="project" value="UniProtKB-SubCell"/>
</dbReference>
<name>A0A1R0GQS8_9FUNG</name>